<dbReference type="EMBL" id="MU001673">
    <property type="protein sequence ID" value="KAF2460662.1"/>
    <property type="molecule type" value="Genomic_DNA"/>
</dbReference>
<organism evidence="2 3">
    <name type="scientific">Lineolata rhizophorae</name>
    <dbReference type="NCBI Taxonomy" id="578093"/>
    <lineage>
        <taxon>Eukaryota</taxon>
        <taxon>Fungi</taxon>
        <taxon>Dikarya</taxon>
        <taxon>Ascomycota</taxon>
        <taxon>Pezizomycotina</taxon>
        <taxon>Dothideomycetes</taxon>
        <taxon>Dothideomycetes incertae sedis</taxon>
        <taxon>Lineolatales</taxon>
        <taxon>Lineolataceae</taxon>
        <taxon>Lineolata</taxon>
    </lineage>
</organism>
<gene>
    <name evidence="2" type="ORF">BDY21DRAFT_170932</name>
</gene>
<sequence length="395" mass="45907">MAEPMNPGPLHEEFMDWARENEVQIDGIAAAKFNGRGIGIVAKNDLKENERILFVPEKMLFSNTVFALKDWRMTKSQTVHGRLASRLALTHRDSNENNPCDNKWTMVWPSQQEMELAMPICWPPPLQEQLPPYAKSLLDKQKRKFDKDLAEFEKDAPLNLRDVFKYYWLVVNTRCFYWNYPNRKDGKLMAKRIKQNPDDAMALAPFIDYFNHADEGCTVMATEDGFTVNANRYYKAGEEVYVSYGSHSNDFLLVEYGFILENNKWDETILDTCLIPMLNDEQKDRLESHGFLGNYTLDASQICYRTQVALLVLVLPAKEWLSVIEKGEDVDQNTVKEPCRDLLSRYIVKIDKSLAGLRNAPGNQRRQILIARWRQVRRLATIHLQKVEERESDMT</sequence>
<dbReference type="GO" id="GO:0016279">
    <property type="term" value="F:protein-lysine N-methyltransferase activity"/>
    <property type="evidence" value="ECO:0007669"/>
    <property type="project" value="UniProtKB-ARBA"/>
</dbReference>
<evidence type="ECO:0000259" key="1">
    <source>
        <dbReference type="PROSITE" id="PS50280"/>
    </source>
</evidence>
<dbReference type="PANTHER" id="PTHR13271:SF137">
    <property type="entry name" value="SET DOMAIN-CONTAINING PROTEIN"/>
    <property type="match status" value="1"/>
</dbReference>
<dbReference type="InterPro" id="IPR050600">
    <property type="entry name" value="SETD3_SETD6_MTase"/>
</dbReference>
<evidence type="ECO:0000313" key="3">
    <source>
        <dbReference type="Proteomes" id="UP000799766"/>
    </source>
</evidence>
<dbReference type="Pfam" id="PF00856">
    <property type="entry name" value="SET"/>
    <property type="match status" value="1"/>
</dbReference>
<name>A0A6A6PA26_9PEZI</name>
<dbReference type="SUPFAM" id="SSF82199">
    <property type="entry name" value="SET domain"/>
    <property type="match status" value="1"/>
</dbReference>
<protein>
    <recommendedName>
        <fullName evidence="1">SET domain-containing protein</fullName>
    </recommendedName>
</protein>
<evidence type="ECO:0000313" key="2">
    <source>
        <dbReference type="EMBL" id="KAF2460662.1"/>
    </source>
</evidence>
<dbReference type="AlphaFoldDB" id="A0A6A6PA26"/>
<keyword evidence="3" id="KW-1185">Reference proteome</keyword>
<dbReference type="Proteomes" id="UP000799766">
    <property type="component" value="Unassembled WGS sequence"/>
</dbReference>
<dbReference type="PROSITE" id="PS50280">
    <property type="entry name" value="SET"/>
    <property type="match status" value="1"/>
</dbReference>
<feature type="domain" description="SET" evidence="1">
    <location>
        <begin position="26"/>
        <end position="245"/>
    </location>
</feature>
<accession>A0A6A6PA26</accession>
<dbReference type="InterPro" id="IPR046341">
    <property type="entry name" value="SET_dom_sf"/>
</dbReference>
<dbReference type="Gene3D" id="3.90.1410.10">
    <property type="entry name" value="set domain protein methyltransferase, domain 1"/>
    <property type="match status" value="1"/>
</dbReference>
<proteinExistence type="predicted"/>
<dbReference type="OrthoDB" id="341421at2759"/>
<dbReference type="PANTHER" id="PTHR13271">
    <property type="entry name" value="UNCHARACTERIZED PUTATIVE METHYLTRANSFERASE"/>
    <property type="match status" value="1"/>
</dbReference>
<reference evidence="2" key="1">
    <citation type="journal article" date="2020" name="Stud. Mycol.">
        <title>101 Dothideomycetes genomes: a test case for predicting lifestyles and emergence of pathogens.</title>
        <authorList>
            <person name="Haridas S."/>
            <person name="Albert R."/>
            <person name="Binder M."/>
            <person name="Bloem J."/>
            <person name="Labutti K."/>
            <person name="Salamov A."/>
            <person name="Andreopoulos B."/>
            <person name="Baker S."/>
            <person name="Barry K."/>
            <person name="Bills G."/>
            <person name="Bluhm B."/>
            <person name="Cannon C."/>
            <person name="Castanera R."/>
            <person name="Culley D."/>
            <person name="Daum C."/>
            <person name="Ezra D."/>
            <person name="Gonzalez J."/>
            <person name="Henrissat B."/>
            <person name="Kuo A."/>
            <person name="Liang C."/>
            <person name="Lipzen A."/>
            <person name="Lutzoni F."/>
            <person name="Magnuson J."/>
            <person name="Mondo S."/>
            <person name="Nolan M."/>
            <person name="Ohm R."/>
            <person name="Pangilinan J."/>
            <person name="Park H.-J."/>
            <person name="Ramirez L."/>
            <person name="Alfaro M."/>
            <person name="Sun H."/>
            <person name="Tritt A."/>
            <person name="Yoshinaga Y."/>
            <person name="Zwiers L.-H."/>
            <person name="Turgeon B."/>
            <person name="Goodwin S."/>
            <person name="Spatafora J."/>
            <person name="Crous P."/>
            <person name="Grigoriev I."/>
        </authorList>
    </citation>
    <scope>NUCLEOTIDE SEQUENCE</scope>
    <source>
        <strain evidence="2">ATCC 16933</strain>
    </source>
</reference>
<dbReference type="InterPro" id="IPR001214">
    <property type="entry name" value="SET_dom"/>
</dbReference>